<reference evidence="1" key="1">
    <citation type="journal article" date="2008" name="AIDS Res. Hum. Retroviruses">
        <title>HIV type 1 genetic diversity in Moyale, Mandera, and Turkana based on env-C2-V3 sequences.</title>
        <authorList>
            <person name="Khamadi S.A."/>
            <person name="Lihana R.W."/>
            <person name="Mwaniki D.L."/>
            <person name="Kinyua J."/>
            <person name="Lagat N."/>
            <person name="Carter J.Y."/>
            <person name="Ichimura H."/>
            <person name="Oishi I."/>
            <person name="Okoth F.A."/>
            <person name="Ochieng W."/>
        </authorList>
    </citation>
    <scope>NUCLEOTIDE SEQUENCE</scope>
    <source>
        <strain evidence="1">TLHC022</strain>
    </source>
</reference>
<gene>
    <name evidence="1" type="primary">env</name>
</gene>
<name>Q3LWZ3_HV1</name>
<dbReference type="GO" id="GO:0019031">
    <property type="term" value="C:viral envelope"/>
    <property type="evidence" value="ECO:0007669"/>
    <property type="project" value="UniProtKB-KW"/>
</dbReference>
<keyword evidence="1" id="KW-0261">Viral envelope protein</keyword>
<feature type="non-terminal residue" evidence="1">
    <location>
        <position position="1"/>
    </location>
</feature>
<protein>
    <submittedName>
        <fullName evidence="1">Envelope glycoprotein</fullName>
    </submittedName>
</protein>
<sequence>QLFVKDEVHSVLMRGLPYQEGPDLACYGTLDYSYSTGVESKELFKACESLTAHQGAWLWGLAWNQQCMPLP</sequence>
<feature type="non-terminal residue" evidence="1">
    <location>
        <position position="71"/>
    </location>
</feature>
<organism evidence="1">
    <name type="scientific">Human immunodeficiency virus type 1</name>
    <name type="common">HIV-1</name>
    <dbReference type="NCBI Taxonomy" id="11676"/>
    <lineage>
        <taxon>Viruses</taxon>
        <taxon>Riboviria</taxon>
        <taxon>Pararnavirae</taxon>
        <taxon>Artverviricota</taxon>
        <taxon>Revtraviricetes</taxon>
        <taxon>Ortervirales</taxon>
        <taxon>Retroviridae</taxon>
        <taxon>Orthoretrovirinae</taxon>
        <taxon>Lentivirus</taxon>
        <taxon>Lentivirus humimdef1</taxon>
    </lineage>
</organism>
<organismHost>
    <name type="scientific">Homo sapiens</name>
    <name type="common">Human</name>
    <dbReference type="NCBI Taxonomy" id="9606"/>
</organismHost>
<evidence type="ECO:0000313" key="1">
    <source>
        <dbReference type="EMBL" id="ABA08339.1"/>
    </source>
</evidence>
<accession>Q3LWZ3</accession>
<dbReference type="EMBL" id="DQ155252">
    <property type="protein sequence ID" value="ABA08339.1"/>
    <property type="molecule type" value="Genomic_DNA"/>
</dbReference>
<keyword evidence="1" id="KW-0946">Virion</keyword>
<proteinExistence type="predicted"/>